<dbReference type="Pfam" id="PF13847">
    <property type="entry name" value="Methyltransf_31"/>
    <property type="match status" value="1"/>
</dbReference>
<dbReference type="Gene3D" id="3.40.50.150">
    <property type="entry name" value="Vaccinia Virus protein VP39"/>
    <property type="match status" value="1"/>
</dbReference>
<evidence type="ECO:0000313" key="4">
    <source>
        <dbReference type="Proteomes" id="UP001042704"/>
    </source>
</evidence>
<dbReference type="GO" id="GO:0032259">
    <property type="term" value="P:methylation"/>
    <property type="evidence" value="ECO:0007669"/>
    <property type="project" value="UniProtKB-KW"/>
</dbReference>
<dbReference type="Pfam" id="PF26487">
    <property type="entry name" value="DUF8157_C"/>
    <property type="match status" value="1"/>
</dbReference>
<dbReference type="GO" id="GO:0008168">
    <property type="term" value="F:methyltransferase activity"/>
    <property type="evidence" value="ECO:0007669"/>
    <property type="project" value="UniProtKB-KW"/>
</dbReference>
<dbReference type="AlphaFoldDB" id="A0A8A3S6B7"/>
<gene>
    <name evidence="3" type="ORF">RJ40_07780</name>
</gene>
<feature type="domain" description="Methyltransferase" evidence="1">
    <location>
        <begin position="159"/>
        <end position="287"/>
    </location>
</feature>
<feature type="domain" description="DUF8157" evidence="2">
    <location>
        <begin position="383"/>
        <end position="474"/>
    </location>
</feature>
<sequence>MGVRWRFSGTIPSCGMRPGVSPVSSPRGMSPARKRIWAGSDTFSMTRPSDPLLLSPEGARKQEVFFSAPRVPRRLERLIEEYIGRKTGKAWDDRVVLERIRAAVVAQKGQYWARGRRREISYEKGYNVFAYLAYHTPVYLVQTELLLHRLVTEGLLPRHLRVLDVGCGPGVVSAAVVDYFGRLEGATAEVTGLDRSEENLEAYAAIVRPYAGHKGVVSVRDPVMADLCNPPEDVLTGSFDLIVFSNVLNELRGLGSEEKADLVAGYARFLSPEGSILLAEPAEKETSTGLREVQRALVGSGMTVYAPCTYLWGAPCQPERCWTFESGPEIRPPRLMEALVAGKEGYRFRNTDIKVSYAVLRADGLTRWGDLERPAKSAHLGALSSHVGRQVNLCAARMSGEIGDEKRHVVKICDGTTKKPVYAVLPEYAMNEENASLLTAEYGDLLFFANVKVKYNKEVDTYSVIVGKKTTVTPLGRGNDP</sequence>
<dbReference type="InterPro" id="IPR058959">
    <property type="entry name" value="DUF8157_C"/>
</dbReference>
<dbReference type="CDD" id="cd02440">
    <property type="entry name" value="AdoMet_MTases"/>
    <property type="match status" value="1"/>
</dbReference>
<dbReference type="InterPro" id="IPR029063">
    <property type="entry name" value="SAM-dependent_MTases_sf"/>
</dbReference>
<dbReference type="SUPFAM" id="SSF53335">
    <property type="entry name" value="S-adenosyl-L-methionine-dependent methyltransferases"/>
    <property type="match status" value="1"/>
</dbReference>
<evidence type="ECO:0000259" key="2">
    <source>
        <dbReference type="Pfam" id="PF26487"/>
    </source>
</evidence>
<name>A0A8A3S6B7_9EURY</name>
<dbReference type="InterPro" id="IPR025714">
    <property type="entry name" value="Methyltranfer_dom"/>
</dbReference>
<reference evidence="3" key="1">
    <citation type="journal article" date="2001" name="Int. J. Syst. Evol. Microbiol.">
        <title>Methanofollis aquaemaris sp. nov., a methanogen isolated from an aquaculture fish pond.</title>
        <authorList>
            <person name="Lai M.C."/>
            <person name="Chen S.C."/>
        </authorList>
    </citation>
    <scope>NUCLEOTIDE SEQUENCE</scope>
    <source>
        <strain evidence="3">N2F9704</strain>
    </source>
</reference>
<evidence type="ECO:0000313" key="3">
    <source>
        <dbReference type="EMBL" id="QSZ67409.1"/>
    </source>
</evidence>
<proteinExistence type="predicted"/>
<keyword evidence="3" id="KW-0808">Transferase</keyword>
<reference evidence="3" key="2">
    <citation type="submission" date="2019-02" db="EMBL/GenBank/DDBJ databases">
        <authorList>
            <person name="Chen S.-C."/>
            <person name="Chien H.-H."/>
            <person name="Lai M.-C."/>
        </authorList>
    </citation>
    <scope>NUCLEOTIDE SEQUENCE</scope>
    <source>
        <strain evidence="3">N2F9704</strain>
    </source>
</reference>
<dbReference type="Proteomes" id="UP001042704">
    <property type="component" value="Chromosome"/>
</dbReference>
<dbReference type="EMBL" id="CP036172">
    <property type="protein sequence ID" value="QSZ67409.1"/>
    <property type="molecule type" value="Genomic_DNA"/>
</dbReference>
<dbReference type="KEGG" id="maqe:RJ40_07780"/>
<keyword evidence="3" id="KW-0489">Methyltransferase</keyword>
<protein>
    <submittedName>
        <fullName evidence="3">Class I SAM-dependent methyltransferase</fullName>
    </submittedName>
</protein>
<accession>A0A8A3S6B7</accession>
<evidence type="ECO:0000259" key="1">
    <source>
        <dbReference type="Pfam" id="PF13847"/>
    </source>
</evidence>
<organism evidence="3 4">
    <name type="scientific">Methanofollis aquaemaris</name>
    <dbReference type="NCBI Taxonomy" id="126734"/>
    <lineage>
        <taxon>Archaea</taxon>
        <taxon>Methanobacteriati</taxon>
        <taxon>Methanobacteriota</taxon>
        <taxon>Stenosarchaea group</taxon>
        <taxon>Methanomicrobia</taxon>
        <taxon>Methanomicrobiales</taxon>
        <taxon>Methanomicrobiaceae</taxon>
        <taxon>Methanofollis</taxon>
    </lineage>
</organism>
<keyword evidence="4" id="KW-1185">Reference proteome</keyword>